<feature type="region of interest" description="Disordered" evidence="1">
    <location>
        <begin position="1"/>
        <end position="50"/>
    </location>
</feature>
<sequence>MLPDELGDRALADGGRSRKHRDARAFSIRSGQVFGSEADRPGGGDVGGGQ</sequence>
<evidence type="ECO:0000313" key="3">
    <source>
        <dbReference type="Proteomes" id="UP001589575"/>
    </source>
</evidence>
<comment type="caution">
    <text evidence="2">The sequence shown here is derived from an EMBL/GenBank/DDBJ whole genome shotgun (WGS) entry which is preliminary data.</text>
</comment>
<keyword evidence="3" id="KW-1185">Reference proteome</keyword>
<accession>A0ABV5FVG6</accession>
<proteinExistence type="predicted"/>
<protein>
    <submittedName>
        <fullName evidence="2">Uncharacterized protein</fullName>
    </submittedName>
</protein>
<reference evidence="2 3" key="1">
    <citation type="submission" date="2024-09" db="EMBL/GenBank/DDBJ databases">
        <authorList>
            <person name="Sun Q."/>
            <person name="Mori K."/>
        </authorList>
    </citation>
    <scope>NUCLEOTIDE SEQUENCE [LARGE SCALE GENOMIC DNA]</scope>
    <source>
        <strain evidence="2 3">CCM 7609</strain>
    </source>
</reference>
<evidence type="ECO:0000313" key="2">
    <source>
        <dbReference type="EMBL" id="MFB9070630.1"/>
    </source>
</evidence>
<gene>
    <name evidence="2" type="ORF">ACFFX0_05260</name>
</gene>
<name>A0ABV5FVG6_9MICC</name>
<dbReference type="Proteomes" id="UP001589575">
    <property type="component" value="Unassembled WGS sequence"/>
</dbReference>
<feature type="compositionally biased region" description="Basic and acidic residues" evidence="1">
    <location>
        <begin position="1"/>
        <end position="11"/>
    </location>
</feature>
<evidence type="ECO:0000256" key="1">
    <source>
        <dbReference type="SAM" id="MobiDB-lite"/>
    </source>
</evidence>
<dbReference type="EMBL" id="JBHMFI010000001">
    <property type="protein sequence ID" value="MFB9070630.1"/>
    <property type="molecule type" value="Genomic_DNA"/>
</dbReference>
<organism evidence="2 3">
    <name type="scientific">Citricoccus parietis</name>
    <dbReference type="NCBI Taxonomy" id="592307"/>
    <lineage>
        <taxon>Bacteria</taxon>
        <taxon>Bacillati</taxon>
        <taxon>Actinomycetota</taxon>
        <taxon>Actinomycetes</taxon>
        <taxon>Micrococcales</taxon>
        <taxon>Micrococcaceae</taxon>
        <taxon>Citricoccus</taxon>
    </lineage>
</organism>